<dbReference type="PROSITE" id="PS50297">
    <property type="entry name" value="ANK_REP_REGION"/>
    <property type="match status" value="2"/>
</dbReference>
<dbReference type="InterPro" id="IPR036028">
    <property type="entry name" value="SH3-like_dom_sf"/>
</dbReference>
<dbReference type="SUPFAM" id="SSF50044">
    <property type="entry name" value="SH3-domain"/>
    <property type="match status" value="1"/>
</dbReference>
<keyword evidence="2 8" id="KW-0728">SH3 domain</keyword>
<protein>
    <submittedName>
        <fullName evidence="12">Apoptosis-stimulating of p53 protein 1-like</fullName>
    </submittedName>
</protein>
<dbReference type="SMART" id="SM00248">
    <property type="entry name" value="ANK"/>
    <property type="match status" value="2"/>
</dbReference>
<dbReference type="GO" id="GO:0005634">
    <property type="term" value="C:nucleus"/>
    <property type="evidence" value="ECO:0007669"/>
    <property type="project" value="UniProtKB-SubCell"/>
</dbReference>
<feature type="repeat" description="ANK" evidence="7">
    <location>
        <begin position="759"/>
        <end position="791"/>
    </location>
</feature>
<dbReference type="PANTHER" id="PTHR24131">
    <property type="entry name" value="APOPTOSIS-STIMULATING OF P53 PROTEIN"/>
    <property type="match status" value="1"/>
</dbReference>
<evidence type="ECO:0000256" key="1">
    <source>
        <dbReference type="ARBA" id="ARBA00004123"/>
    </source>
</evidence>
<feature type="region of interest" description="Disordered" evidence="10">
    <location>
        <begin position="609"/>
        <end position="715"/>
    </location>
</feature>
<dbReference type="InterPro" id="IPR048942">
    <property type="entry name" value="ASPP2-like_RA"/>
</dbReference>
<dbReference type="InterPro" id="IPR047163">
    <property type="entry name" value="ASPP1/2"/>
</dbReference>
<feature type="region of interest" description="Disordered" evidence="10">
    <location>
        <begin position="376"/>
        <end position="429"/>
    </location>
</feature>
<evidence type="ECO:0000313" key="12">
    <source>
        <dbReference type="EMBL" id="CAB3265090.1"/>
    </source>
</evidence>
<evidence type="ECO:0000256" key="7">
    <source>
        <dbReference type="PROSITE-ProRule" id="PRU00023"/>
    </source>
</evidence>
<keyword evidence="4" id="KW-0677">Repeat</keyword>
<sequence length="928" mass="104253">MIPTVIKVLLSDDPSSIVEVPITPNTTASDVVECCKEPGEQNCHLAELWRGRERSVSANEKPYTILQQWGSHAPEVRFCLKHVDVADMGRGNGDDRKDLLYNSCIIEDGKVISTTGADVSLAELKEIATRQQQQIEQQQQTLVGKEQRLRFLKHQMQQQQIAMNDNDKLQRLRERAEMQEAKLRKIRALQGKVEQKRYQNTTISTELDAVKSLFEEKQHELATAMSKVQELTNQLDELRSGSVGNMPNTVALANGSGFQHFELDKLKQEMEILNRMNEEQQKRLMEQRQMLQRRNEDAGDLDRRIEELTQRLHQKRMENGSESYTNGVKSSSSVPTKMHTIVAAVEPVVKQTDPNVAPNKYQQSMYRQGYGPQVGKGMPTGNSIINRIDQQPSGIPQRGQPEGYNSTPLDQNTGNKFQQDPDAYKKSYGMDNFQRPQSAMAQLFPDVSHSQSKTDSLTAKVRPMYQKSPQEQDRQTSPNVGYYPLNSQGPANLFAYKPPPATSNYSQSNVSVLPNGNIKYTQAKLNDLPPPYPSSADVDGQGGRPYHSSQGPAIDRSITVDIEALRRKFAHAPRPLKKRSSITEPERPQGPNIPKLLYDQIYKKADTPFYRPQVEQSHRSTPPPPYAEPSMMSAIPEKPVEVEQLAQPSKPTFKEAPPKPAEKPKRVTKRDESVGEQDDQRSESSSLDEIPPKIQVPKHPSKIQPKGILKPVNQAPKMPGRRIRFDPLALLLDASLEGEFELVKEIITEVKDPSGANDEGITALHNAVCAGHFELVRFLVHYGSDINASDTDGWTPLHCAASCNNLAMARFLVENGACIFAATLSDGETAADKCEQLDEGYLPCSEYLYGIQEKLGVVRQGQVYALFDYQTNTGDELSFTDGDYMTIVKRGDEVEREWWWACIGDSEGYVPRNLLGMWPRIKPKDDDN</sequence>
<dbReference type="PROSITE" id="PS50088">
    <property type="entry name" value="ANK_REPEAT"/>
    <property type="match status" value="2"/>
</dbReference>
<dbReference type="GO" id="GO:0042981">
    <property type="term" value="P:regulation of apoptotic process"/>
    <property type="evidence" value="ECO:0007669"/>
    <property type="project" value="InterPro"/>
</dbReference>
<dbReference type="PANTHER" id="PTHR24131:SF10">
    <property type="entry name" value="ANKYRIN-REPEAT, SH3-DOMAIN, AND PROLINE-RICH-REGION CONTAINING PROTEIN, ISOFORM B"/>
    <property type="match status" value="1"/>
</dbReference>
<accession>A0A6F9DPY1</accession>
<feature type="coiled-coil region" evidence="9">
    <location>
        <begin position="214"/>
        <end position="318"/>
    </location>
</feature>
<dbReference type="InterPro" id="IPR029071">
    <property type="entry name" value="Ubiquitin-like_domsf"/>
</dbReference>
<organism evidence="12">
    <name type="scientific">Phallusia mammillata</name>
    <dbReference type="NCBI Taxonomy" id="59560"/>
    <lineage>
        <taxon>Eukaryota</taxon>
        <taxon>Metazoa</taxon>
        <taxon>Chordata</taxon>
        <taxon>Tunicata</taxon>
        <taxon>Ascidiacea</taxon>
        <taxon>Phlebobranchia</taxon>
        <taxon>Ascidiidae</taxon>
        <taxon>Phallusia</taxon>
    </lineage>
</organism>
<feature type="compositionally biased region" description="Basic and acidic residues" evidence="10">
    <location>
        <begin position="652"/>
        <end position="682"/>
    </location>
</feature>
<keyword evidence="3" id="KW-0053">Apoptosis</keyword>
<evidence type="ECO:0000259" key="11">
    <source>
        <dbReference type="PROSITE" id="PS50002"/>
    </source>
</evidence>
<keyword evidence="9" id="KW-0175">Coiled coil</keyword>
<keyword evidence="6" id="KW-0539">Nucleus</keyword>
<feature type="compositionally biased region" description="Basic residues" evidence="10">
    <location>
        <begin position="571"/>
        <end position="580"/>
    </location>
</feature>
<dbReference type="AlphaFoldDB" id="A0A6F9DPY1"/>
<evidence type="ECO:0000256" key="9">
    <source>
        <dbReference type="SAM" id="Coils"/>
    </source>
</evidence>
<evidence type="ECO:0000256" key="2">
    <source>
        <dbReference type="ARBA" id="ARBA00022443"/>
    </source>
</evidence>
<dbReference type="Pfam" id="PF21801">
    <property type="entry name" value="ASPP2-like_RA"/>
    <property type="match status" value="1"/>
</dbReference>
<comment type="subcellular location">
    <subcellularLocation>
        <location evidence="1">Nucleus</location>
    </subcellularLocation>
</comment>
<reference evidence="12" key="1">
    <citation type="submission" date="2020-04" db="EMBL/GenBank/DDBJ databases">
        <authorList>
            <person name="Neveu A P."/>
        </authorList>
    </citation>
    <scope>NUCLEOTIDE SEQUENCE</scope>
    <source>
        <tissue evidence="12">Whole embryo</tissue>
    </source>
</reference>
<dbReference type="SMART" id="SM00326">
    <property type="entry name" value="SH3"/>
    <property type="match status" value="1"/>
</dbReference>
<feature type="repeat" description="ANK" evidence="7">
    <location>
        <begin position="792"/>
        <end position="824"/>
    </location>
</feature>
<dbReference type="InterPro" id="IPR036770">
    <property type="entry name" value="Ankyrin_rpt-contain_sf"/>
</dbReference>
<evidence type="ECO:0000256" key="6">
    <source>
        <dbReference type="ARBA" id="ARBA00023242"/>
    </source>
</evidence>
<evidence type="ECO:0000256" key="10">
    <source>
        <dbReference type="SAM" id="MobiDB-lite"/>
    </source>
</evidence>
<feature type="domain" description="SH3" evidence="11">
    <location>
        <begin position="858"/>
        <end position="920"/>
    </location>
</feature>
<dbReference type="Gene3D" id="3.10.20.90">
    <property type="entry name" value="Phosphatidylinositol 3-kinase Catalytic Subunit, Chain A, domain 1"/>
    <property type="match status" value="1"/>
</dbReference>
<feature type="compositionally biased region" description="Polar residues" evidence="10">
    <location>
        <begin position="380"/>
        <end position="394"/>
    </location>
</feature>
<feature type="coiled-coil region" evidence="9">
    <location>
        <begin position="121"/>
        <end position="189"/>
    </location>
</feature>
<dbReference type="FunFam" id="1.25.40.20:FF:000008">
    <property type="entry name" value="Apoptosis-stimulating of p53 protein 2 isoform 1"/>
    <property type="match status" value="1"/>
</dbReference>
<evidence type="ECO:0000256" key="3">
    <source>
        <dbReference type="ARBA" id="ARBA00022703"/>
    </source>
</evidence>
<dbReference type="Pfam" id="PF00018">
    <property type="entry name" value="SH3_1"/>
    <property type="match status" value="1"/>
</dbReference>
<feature type="compositionally biased region" description="Polar residues" evidence="10">
    <location>
        <begin position="475"/>
        <end position="485"/>
    </location>
</feature>
<evidence type="ECO:0000256" key="5">
    <source>
        <dbReference type="ARBA" id="ARBA00023043"/>
    </source>
</evidence>
<feature type="compositionally biased region" description="Polar residues" evidence="10">
    <location>
        <begin position="403"/>
        <end position="418"/>
    </location>
</feature>
<proteinExistence type="evidence at transcript level"/>
<keyword evidence="5 7" id="KW-0040">ANK repeat</keyword>
<gene>
    <name evidence="12" type="primary">Ppp1r13b</name>
</gene>
<feature type="region of interest" description="Disordered" evidence="10">
    <location>
        <begin position="464"/>
        <end position="485"/>
    </location>
</feature>
<evidence type="ECO:0000256" key="4">
    <source>
        <dbReference type="ARBA" id="ARBA00022737"/>
    </source>
</evidence>
<dbReference type="GO" id="GO:0006915">
    <property type="term" value="P:apoptotic process"/>
    <property type="evidence" value="ECO:0007669"/>
    <property type="project" value="UniProtKB-KW"/>
</dbReference>
<dbReference type="CDD" id="cd16125">
    <property type="entry name" value="RA_ASPP1_2"/>
    <property type="match status" value="1"/>
</dbReference>
<dbReference type="Gene3D" id="1.25.40.20">
    <property type="entry name" value="Ankyrin repeat-containing domain"/>
    <property type="match status" value="1"/>
</dbReference>
<dbReference type="InterPro" id="IPR001452">
    <property type="entry name" value="SH3_domain"/>
</dbReference>
<dbReference type="EMBL" id="LR789228">
    <property type="protein sequence ID" value="CAB3265090.1"/>
    <property type="molecule type" value="mRNA"/>
</dbReference>
<dbReference type="SUPFAM" id="SSF48403">
    <property type="entry name" value="Ankyrin repeat"/>
    <property type="match status" value="1"/>
</dbReference>
<dbReference type="PROSITE" id="PS50002">
    <property type="entry name" value="SH3"/>
    <property type="match status" value="1"/>
</dbReference>
<feature type="region of interest" description="Disordered" evidence="10">
    <location>
        <begin position="522"/>
        <end position="555"/>
    </location>
</feature>
<dbReference type="GO" id="GO:0002039">
    <property type="term" value="F:p53 binding"/>
    <property type="evidence" value="ECO:0007669"/>
    <property type="project" value="InterPro"/>
</dbReference>
<name>A0A6F9DPY1_9ASCI</name>
<dbReference type="Pfam" id="PF12796">
    <property type="entry name" value="Ank_2"/>
    <property type="match status" value="1"/>
</dbReference>
<feature type="region of interest" description="Disordered" evidence="10">
    <location>
        <begin position="571"/>
        <end position="595"/>
    </location>
</feature>
<dbReference type="SUPFAM" id="SSF54236">
    <property type="entry name" value="Ubiquitin-like"/>
    <property type="match status" value="1"/>
</dbReference>
<evidence type="ECO:0000256" key="8">
    <source>
        <dbReference type="PROSITE-ProRule" id="PRU00192"/>
    </source>
</evidence>
<dbReference type="InterPro" id="IPR002110">
    <property type="entry name" value="Ankyrin_rpt"/>
</dbReference>